<evidence type="ECO:0000313" key="5">
    <source>
        <dbReference type="EMBL" id="ADG14039.1"/>
    </source>
</evidence>
<keyword evidence="3 4" id="KW-0687">Ribonucleoprotein</keyword>
<dbReference type="Gene3D" id="3.90.1170.10">
    <property type="entry name" value="Ribosomal protein L10e/L16"/>
    <property type="match status" value="1"/>
</dbReference>
<dbReference type="HOGENOM" id="CLU_084051_0_2_2"/>
<dbReference type="OrthoDB" id="30538at2157"/>
<dbReference type="GO" id="GO:0003735">
    <property type="term" value="F:structural constituent of ribosome"/>
    <property type="evidence" value="ECO:0007669"/>
    <property type="project" value="InterPro"/>
</dbReference>
<dbReference type="GO" id="GO:0006412">
    <property type="term" value="P:translation"/>
    <property type="evidence" value="ECO:0007669"/>
    <property type="project" value="UniProtKB-UniRule"/>
</dbReference>
<dbReference type="Pfam" id="PF00252">
    <property type="entry name" value="Ribosomal_L16"/>
    <property type="match status" value="1"/>
</dbReference>
<dbReference type="PANTHER" id="PTHR11726">
    <property type="entry name" value="60S RIBOSOMAL PROTEIN L10"/>
    <property type="match status" value="1"/>
</dbReference>
<dbReference type="eggNOG" id="arCOG04113">
    <property type="taxonomic scope" value="Archaea"/>
</dbReference>
<dbReference type="GO" id="GO:0005840">
    <property type="term" value="C:ribosome"/>
    <property type="evidence" value="ECO:0007669"/>
    <property type="project" value="UniProtKB-KW"/>
</dbReference>
<dbReference type="InterPro" id="IPR016180">
    <property type="entry name" value="Ribosomal_uL16_dom"/>
</dbReference>
<dbReference type="KEGG" id="mif:Metin_1389"/>
<sequence length="174" mass="19548">MASLRPNRCYRDVDKPPYTRKEYIKGVPQPKVVHFIMGNLSADFPVQLDLVSTKAIQIRHNALEAARVAANKYLTKQCGRMGYKFQIRVYPHQVLREHKMATGAGADRISDGMRLAFGKPIGTAARVKEGQAVMSVWVNPDKYEAAKEALRRAAMKLPMPCKIVIAKGRELLKI</sequence>
<evidence type="ECO:0000256" key="2">
    <source>
        <dbReference type="ARBA" id="ARBA00022980"/>
    </source>
</evidence>
<dbReference type="GO" id="GO:1990904">
    <property type="term" value="C:ribonucleoprotein complex"/>
    <property type="evidence" value="ECO:0007669"/>
    <property type="project" value="UniProtKB-KW"/>
</dbReference>
<protein>
    <recommendedName>
        <fullName evidence="4">Large ribosomal subunit protein uL16</fullName>
    </recommendedName>
</protein>
<dbReference type="GeneID" id="9132421"/>
<dbReference type="Proteomes" id="UP000002061">
    <property type="component" value="Chromosome"/>
</dbReference>
<evidence type="ECO:0000313" key="6">
    <source>
        <dbReference type="Proteomes" id="UP000002061"/>
    </source>
</evidence>
<dbReference type="PIRSF" id="PIRSF005590">
    <property type="entry name" value="Ribosomal_L10"/>
    <property type="match status" value="1"/>
</dbReference>
<reference evidence="5" key="1">
    <citation type="submission" date="2010-04" db="EMBL/GenBank/DDBJ databases">
        <title>Complete sequence of Methanocaldococcus infernus ME.</title>
        <authorList>
            <consortium name="US DOE Joint Genome Institute"/>
            <person name="Lucas S."/>
            <person name="Copeland A."/>
            <person name="Lapidus A."/>
            <person name="Cheng J.-F."/>
            <person name="Bruce D."/>
            <person name="Goodwin L."/>
            <person name="Pitluck S."/>
            <person name="Munk A.C."/>
            <person name="Detter J.C."/>
            <person name="Han C."/>
            <person name="Tapia R."/>
            <person name="Land M."/>
            <person name="Hauser L."/>
            <person name="Kyrpides N."/>
            <person name="Mikhailova N."/>
            <person name="Sieprawska-Lupa M."/>
            <person name="Whitman W.B."/>
            <person name="Woyke T."/>
        </authorList>
    </citation>
    <scope>NUCLEOTIDE SEQUENCE [LARGE SCALE GENOMIC DNA]</scope>
    <source>
        <strain evidence="5">ME</strain>
    </source>
</reference>
<dbReference type="AlphaFoldDB" id="D5VTY6"/>
<keyword evidence="6" id="KW-1185">Reference proteome</keyword>
<name>D5VTY6_METIM</name>
<evidence type="ECO:0000256" key="1">
    <source>
        <dbReference type="ARBA" id="ARBA00008931"/>
    </source>
</evidence>
<dbReference type="FunFam" id="3.90.1170.10:FF:000008">
    <property type="entry name" value="50S ribosomal protein L10e"/>
    <property type="match status" value="1"/>
</dbReference>
<dbReference type="EMBL" id="CP002009">
    <property type="protein sequence ID" value="ADG14039.1"/>
    <property type="molecule type" value="Genomic_DNA"/>
</dbReference>
<accession>D5VTY6</accession>
<dbReference type="PROSITE" id="PS01257">
    <property type="entry name" value="RIBOSOMAL_L10E"/>
    <property type="match status" value="1"/>
</dbReference>
<comment type="similarity">
    <text evidence="1 4">Belongs to the universal ribosomal protein uL16 family.</text>
</comment>
<dbReference type="HAMAP" id="MF_00448">
    <property type="entry name" value="Ribosomal_uL16_arch"/>
    <property type="match status" value="1"/>
</dbReference>
<keyword evidence="2 4" id="KW-0689">Ribosomal protein</keyword>
<dbReference type="STRING" id="573063.Metin_1389"/>
<dbReference type="SUPFAM" id="SSF54686">
    <property type="entry name" value="Ribosomal protein L16p/L10e"/>
    <property type="match status" value="1"/>
</dbReference>
<proteinExistence type="inferred from homology"/>
<evidence type="ECO:0000256" key="4">
    <source>
        <dbReference type="HAMAP-Rule" id="MF_00448"/>
    </source>
</evidence>
<dbReference type="NCBIfam" id="NF003239">
    <property type="entry name" value="PRK04199.1-4"/>
    <property type="match status" value="1"/>
</dbReference>
<dbReference type="NCBIfam" id="NF003236">
    <property type="entry name" value="PRK04199.1-1"/>
    <property type="match status" value="1"/>
</dbReference>
<organism evidence="5 6">
    <name type="scientific">Methanocaldococcus infernus (strain DSM 11812 / JCM 15783 / ME)</name>
    <dbReference type="NCBI Taxonomy" id="573063"/>
    <lineage>
        <taxon>Archaea</taxon>
        <taxon>Methanobacteriati</taxon>
        <taxon>Methanobacteriota</taxon>
        <taxon>Methanomada group</taxon>
        <taxon>Methanococci</taxon>
        <taxon>Methanococcales</taxon>
        <taxon>Methanocaldococcaceae</taxon>
        <taxon>Methanocaldococcus</taxon>
    </lineage>
</organism>
<dbReference type="InterPro" id="IPR018255">
    <property type="entry name" value="Ribosomal_uL16_CS_euk_arc"/>
</dbReference>
<gene>
    <name evidence="4" type="primary">rpl10e</name>
    <name evidence="5" type="ordered locus">Metin_1389</name>
</gene>
<dbReference type="RefSeq" id="WP_013100784.1">
    <property type="nucleotide sequence ID" value="NC_014122.1"/>
</dbReference>
<dbReference type="InterPro" id="IPR047873">
    <property type="entry name" value="Ribosomal_uL16"/>
</dbReference>
<dbReference type="NCBIfam" id="TIGR00279">
    <property type="entry name" value="uL16_euk_arch"/>
    <property type="match status" value="1"/>
</dbReference>
<dbReference type="InterPro" id="IPR022981">
    <property type="entry name" value="Ribosomal_uL16_arc"/>
</dbReference>
<dbReference type="CDD" id="cd01433">
    <property type="entry name" value="Ribosomal_L16_L10e"/>
    <property type="match status" value="1"/>
</dbReference>
<evidence type="ECO:0000256" key="3">
    <source>
        <dbReference type="ARBA" id="ARBA00023274"/>
    </source>
</evidence>
<dbReference type="InterPro" id="IPR036920">
    <property type="entry name" value="Ribosomal_uL16_sf"/>
</dbReference>
<dbReference type="InterPro" id="IPR001197">
    <property type="entry name" value="Ribosomal_uL16_euk_arch"/>
</dbReference>